<comment type="caution">
    <text evidence="1">The sequence shown here is derived from an EMBL/GenBank/DDBJ whole genome shotgun (WGS) entry which is preliminary data.</text>
</comment>
<reference evidence="1" key="1">
    <citation type="submission" date="2023-02" db="EMBL/GenBank/DDBJ databases">
        <title>Genome of toxic invasive species Heracleum sosnowskyi carries increased number of genes despite the absence of recent whole-genome duplications.</title>
        <authorList>
            <person name="Schelkunov M."/>
            <person name="Shtratnikova V."/>
            <person name="Makarenko M."/>
            <person name="Klepikova A."/>
            <person name="Omelchenko D."/>
            <person name="Novikova G."/>
            <person name="Obukhova E."/>
            <person name="Bogdanov V."/>
            <person name="Penin A."/>
            <person name="Logacheva M."/>
        </authorList>
    </citation>
    <scope>NUCLEOTIDE SEQUENCE</scope>
    <source>
        <strain evidence="1">Hsosn_3</strain>
        <tissue evidence="1">Leaf</tissue>
    </source>
</reference>
<dbReference type="AlphaFoldDB" id="A0AAD8J1V4"/>
<organism evidence="1 2">
    <name type="scientific">Heracleum sosnowskyi</name>
    <dbReference type="NCBI Taxonomy" id="360622"/>
    <lineage>
        <taxon>Eukaryota</taxon>
        <taxon>Viridiplantae</taxon>
        <taxon>Streptophyta</taxon>
        <taxon>Embryophyta</taxon>
        <taxon>Tracheophyta</taxon>
        <taxon>Spermatophyta</taxon>
        <taxon>Magnoliopsida</taxon>
        <taxon>eudicotyledons</taxon>
        <taxon>Gunneridae</taxon>
        <taxon>Pentapetalae</taxon>
        <taxon>asterids</taxon>
        <taxon>campanulids</taxon>
        <taxon>Apiales</taxon>
        <taxon>Apiaceae</taxon>
        <taxon>Apioideae</taxon>
        <taxon>apioid superclade</taxon>
        <taxon>Tordylieae</taxon>
        <taxon>Tordyliinae</taxon>
        <taxon>Heracleum</taxon>
    </lineage>
</organism>
<evidence type="ECO:0000313" key="2">
    <source>
        <dbReference type="Proteomes" id="UP001237642"/>
    </source>
</evidence>
<reference evidence="1" key="2">
    <citation type="submission" date="2023-05" db="EMBL/GenBank/DDBJ databases">
        <authorList>
            <person name="Schelkunov M.I."/>
        </authorList>
    </citation>
    <scope>NUCLEOTIDE SEQUENCE</scope>
    <source>
        <strain evidence="1">Hsosn_3</strain>
        <tissue evidence="1">Leaf</tissue>
    </source>
</reference>
<name>A0AAD8J1V4_9APIA</name>
<dbReference type="Proteomes" id="UP001237642">
    <property type="component" value="Unassembled WGS sequence"/>
</dbReference>
<protein>
    <submittedName>
        <fullName evidence="1">Uncharacterized protein</fullName>
    </submittedName>
</protein>
<dbReference type="EMBL" id="JAUIZM010000003">
    <property type="protein sequence ID" value="KAK1394225.1"/>
    <property type="molecule type" value="Genomic_DNA"/>
</dbReference>
<proteinExistence type="predicted"/>
<keyword evidence="2" id="KW-1185">Reference proteome</keyword>
<accession>A0AAD8J1V4</accession>
<evidence type="ECO:0000313" key="1">
    <source>
        <dbReference type="EMBL" id="KAK1394225.1"/>
    </source>
</evidence>
<sequence length="194" mass="22328">MAEISFVSHPSMAFEEEISVSLLCFGLGPMKNYPRLAFVSVNGQGPPRKRVRPPIVIIEEVLQRRRLSRHPFVKIVERIGERNHDQVHASMKNIIWKMCEFQIKLYDALWCELLVLGMSNMIVKFMPAVYLVQFTVSASNQLDIVLWDGGYSSLLGAIGFYHLEFWPVDKRICGGREEMASAMVEQREQREILV</sequence>
<gene>
    <name evidence="1" type="ORF">POM88_013281</name>
</gene>